<evidence type="ECO:0000313" key="4">
    <source>
        <dbReference type="Proteomes" id="UP000501058"/>
    </source>
</evidence>
<dbReference type="PROSITE" id="PS50994">
    <property type="entry name" value="INTEGRASE"/>
    <property type="match status" value="1"/>
</dbReference>
<dbReference type="GO" id="GO:0015074">
    <property type="term" value="P:DNA integration"/>
    <property type="evidence" value="ECO:0007669"/>
    <property type="project" value="InterPro"/>
</dbReference>
<dbReference type="Pfam" id="PF13565">
    <property type="entry name" value="HTH_32"/>
    <property type="match status" value="1"/>
</dbReference>
<dbReference type="RefSeq" id="WP_166235027.1">
    <property type="nucleotide sequence ID" value="NZ_CP049865.1"/>
</dbReference>
<dbReference type="KEGG" id="prv:G7070_05845"/>
<dbReference type="InterPro" id="IPR012337">
    <property type="entry name" value="RNaseH-like_sf"/>
</dbReference>
<name>A0A6G7YAL1_9ACTN</name>
<dbReference type="EMBL" id="CP049865">
    <property type="protein sequence ID" value="QIK73835.1"/>
    <property type="molecule type" value="Genomic_DNA"/>
</dbReference>
<dbReference type="InterPro" id="IPR009057">
    <property type="entry name" value="Homeodomain-like_sf"/>
</dbReference>
<keyword evidence="4" id="KW-1185">Reference proteome</keyword>
<dbReference type="PANTHER" id="PTHR35004:SF6">
    <property type="entry name" value="TRANSPOSASE"/>
    <property type="match status" value="1"/>
</dbReference>
<gene>
    <name evidence="3" type="ORF">G7070_05845</name>
</gene>
<dbReference type="Pfam" id="PF13683">
    <property type="entry name" value="rve_3"/>
    <property type="match status" value="1"/>
</dbReference>
<evidence type="ECO:0000313" key="3">
    <source>
        <dbReference type="EMBL" id="QIK73835.1"/>
    </source>
</evidence>
<dbReference type="SUPFAM" id="SSF53098">
    <property type="entry name" value="Ribonuclease H-like"/>
    <property type="match status" value="1"/>
</dbReference>
<proteinExistence type="predicted"/>
<protein>
    <submittedName>
        <fullName evidence="3">IS481 family transposase</fullName>
    </submittedName>
</protein>
<feature type="region of interest" description="Disordered" evidence="1">
    <location>
        <begin position="310"/>
        <end position="336"/>
    </location>
</feature>
<reference evidence="3 4" key="1">
    <citation type="submission" date="2020-03" db="EMBL/GenBank/DDBJ databases">
        <title>Propioniciclava sp. nov., isolated from Hydrophilus acuminatus.</title>
        <authorList>
            <person name="Hyun D.-W."/>
            <person name="Bae J.-W."/>
        </authorList>
    </citation>
    <scope>NUCLEOTIDE SEQUENCE [LARGE SCALE GENOMIC DNA]</scope>
    <source>
        <strain evidence="3 4">HDW11</strain>
    </source>
</reference>
<dbReference type="AlphaFoldDB" id="A0A6G7YAL1"/>
<dbReference type="GO" id="GO:0003676">
    <property type="term" value="F:nucleic acid binding"/>
    <property type="evidence" value="ECO:0007669"/>
    <property type="project" value="InterPro"/>
</dbReference>
<dbReference type="Proteomes" id="UP000501058">
    <property type="component" value="Chromosome"/>
</dbReference>
<dbReference type="InterPro" id="IPR001584">
    <property type="entry name" value="Integrase_cat-core"/>
</dbReference>
<dbReference type="Gene3D" id="3.30.420.10">
    <property type="entry name" value="Ribonuclease H-like superfamily/Ribonuclease H"/>
    <property type="match status" value="1"/>
</dbReference>
<dbReference type="PANTHER" id="PTHR35004">
    <property type="entry name" value="TRANSPOSASE RV3428C-RELATED"/>
    <property type="match status" value="1"/>
</dbReference>
<dbReference type="SUPFAM" id="SSF46689">
    <property type="entry name" value="Homeodomain-like"/>
    <property type="match status" value="1"/>
</dbReference>
<feature type="domain" description="Integrase catalytic" evidence="2">
    <location>
        <begin position="153"/>
        <end position="328"/>
    </location>
</feature>
<dbReference type="NCBIfam" id="NF033577">
    <property type="entry name" value="transpos_IS481"/>
    <property type="match status" value="1"/>
</dbReference>
<evidence type="ECO:0000259" key="2">
    <source>
        <dbReference type="PROSITE" id="PS50994"/>
    </source>
</evidence>
<organism evidence="3 4">
    <name type="scientific">Propioniciclava coleopterorum</name>
    <dbReference type="NCBI Taxonomy" id="2714937"/>
    <lineage>
        <taxon>Bacteria</taxon>
        <taxon>Bacillati</taxon>
        <taxon>Actinomycetota</taxon>
        <taxon>Actinomycetes</taxon>
        <taxon>Propionibacteriales</taxon>
        <taxon>Propionibacteriaceae</taxon>
        <taxon>Propioniciclava</taxon>
    </lineage>
</organism>
<accession>A0A6G7YAL1</accession>
<evidence type="ECO:0000256" key="1">
    <source>
        <dbReference type="SAM" id="MobiDB-lite"/>
    </source>
</evidence>
<dbReference type="InterPro" id="IPR047656">
    <property type="entry name" value="IS481-like_transpos"/>
</dbReference>
<dbReference type="InterPro" id="IPR036397">
    <property type="entry name" value="RNaseH_sf"/>
</dbReference>
<sequence>MTATTHRNAPLTPEGRKRLIERCRTRPIAHVASEMGISRATASKWVNRYRKFGELGLLDRSSAPVRQPTATLGETVARIESMRREHKWSASRIAFELGEGGTTVSRRTITRYLAQFGLSRRRFIDPNGKVNREIKTITAKHPGHMIHLDVKKVGRIPDGGGWRAHGKDSHEARAATRAKTRGARAGYAYLHSAIDGHTRLAYTESLDNEKGPTAVAFLNRARDWFANHGIVKIERIITDNGSCYRSNAFAAALNGAEHQRTKPYTPKHNGKVERYNRILAEEFLYARTWTSEQQRENALETWNLHYNYHRPHGAHDGKPPGSATPKRVNNVLASYS</sequence>